<feature type="transmembrane region" description="Helical" evidence="1">
    <location>
        <begin position="268"/>
        <end position="287"/>
    </location>
</feature>
<feature type="transmembrane region" description="Helical" evidence="1">
    <location>
        <begin position="182"/>
        <end position="206"/>
    </location>
</feature>
<keyword evidence="1" id="KW-1133">Transmembrane helix</keyword>
<feature type="transmembrane region" description="Helical" evidence="1">
    <location>
        <begin position="443"/>
        <end position="468"/>
    </location>
</feature>
<evidence type="ECO:0000313" key="3">
    <source>
        <dbReference type="Proteomes" id="UP000245449"/>
    </source>
</evidence>
<evidence type="ECO:0000313" key="2">
    <source>
        <dbReference type="EMBL" id="PWA05946.1"/>
    </source>
</evidence>
<feature type="transmembrane region" description="Helical" evidence="1">
    <location>
        <begin position="480"/>
        <end position="498"/>
    </location>
</feature>
<evidence type="ECO:0000256" key="1">
    <source>
        <dbReference type="SAM" id="Phobius"/>
    </source>
</evidence>
<keyword evidence="3" id="KW-1185">Reference proteome</keyword>
<dbReference type="RefSeq" id="WP_116724431.1">
    <property type="nucleotide sequence ID" value="NZ_QCZI01000005.1"/>
</dbReference>
<protein>
    <submittedName>
        <fullName evidence="2">Uncharacterized protein</fullName>
    </submittedName>
</protein>
<keyword evidence="1" id="KW-0472">Membrane</keyword>
<gene>
    <name evidence="2" type="ORF">DB895_05870</name>
</gene>
<feature type="transmembrane region" description="Helical" evidence="1">
    <location>
        <begin position="314"/>
        <end position="337"/>
    </location>
</feature>
<dbReference type="Proteomes" id="UP000245449">
    <property type="component" value="Unassembled WGS sequence"/>
</dbReference>
<accession>A0A2U1JL99</accession>
<feature type="transmembrane region" description="Helical" evidence="1">
    <location>
        <begin position="103"/>
        <end position="129"/>
    </location>
</feature>
<dbReference type="EMBL" id="QCZI01000005">
    <property type="protein sequence ID" value="PWA05946.1"/>
    <property type="molecule type" value="Genomic_DNA"/>
</dbReference>
<name>A0A2U1JL99_9FLAO</name>
<feature type="transmembrane region" description="Helical" evidence="1">
    <location>
        <begin position="407"/>
        <end position="431"/>
    </location>
</feature>
<feature type="transmembrane region" description="Helical" evidence="1">
    <location>
        <begin position="212"/>
        <end position="233"/>
    </location>
</feature>
<keyword evidence="1" id="KW-0812">Transmembrane</keyword>
<feature type="transmembrane region" description="Helical" evidence="1">
    <location>
        <begin position="357"/>
        <end position="380"/>
    </location>
</feature>
<comment type="caution">
    <text evidence="2">The sequence shown here is derived from an EMBL/GenBank/DDBJ whole genome shotgun (WGS) entry which is preliminary data.</text>
</comment>
<feature type="transmembrane region" description="Helical" evidence="1">
    <location>
        <begin position="141"/>
        <end position="161"/>
    </location>
</feature>
<feature type="transmembrane region" description="Helical" evidence="1">
    <location>
        <begin position="240"/>
        <end position="256"/>
    </location>
</feature>
<dbReference type="AlphaFoldDB" id="A0A2U1JL99"/>
<feature type="transmembrane region" description="Helical" evidence="1">
    <location>
        <begin position="504"/>
        <end position="523"/>
    </location>
</feature>
<dbReference type="OrthoDB" id="442385at2"/>
<organism evidence="2 3">
    <name type="scientific">Flavobacterium psychrotolerans</name>
    <dbReference type="NCBI Taxonomy" id="2169410"/>
    <lineage>
        <taxon>Bacteria</taxon>
        <taxon>Pseudomonadati</taxon>
        <taxon>Bacteroidota</taxon>
        <taxon>Flavobacteriia</taxon>
        <taxon>Flavobacteriales</taxon>
        <taxon>Flavobacteriaceae</taxon>
        <taxon>Flavobacterium</taxon>
    </lineage>
</organism>
<sequence length="537" mass="61380">MENHYANIKSLIENTKDKIGKPVSNHVVAATIESLGIREKDTMDDFGFNSIHDLSESVFYELTTNESYIGAKNAKEREGDITQSKTIQISDYMWIKTKIFAEYYSLGIFHLLPVIIQIAAIVFFGYSLWTFVGFNEIQSTAVVLGVLIGLISTGGFVQVIGKQASFYWNYEDYKMTKQTIDYLHKIGIVSVFLVLVTIFLMNFIFHIYPYEILFVIFVYAFLVGMLLLMLAPLHTIKQRWVITLAIFAGTTIAIILKENTSLSIFTTHWIGIAVAIVVSKAFLVLYFRWLTKNKKAISGNKINVPVMLYHNYEYFFYGIFIYFFIFTDRILAWSSGINGNLPFLIYFEKNYELGMDLAILIFLLLSGVLEYSIASFTKFIDIGQKLTNYKSPEHFNNQLQKMYWQQVLLLFATGIAAFVLIYFIINASWGYQGQFNEVLLQLSIKVCIIGGIGYILLAWGMLNSLYLFTLGQAIKPLKAIIYACLINLLIGFFLSRFLAYEFSVVGMLCGAALFAGHTLKANISFFKNLDYYYYAAY</sequence>
<reference evidence="2 3" key="1">
    <citation type="submission" date="2018-04" db="EMBL/GenBank/DDBJ databases">
        <title>Flavobacterium sp. nov., isolated from glacier ice.</title>
        <authorList>
            <person name="Liu Q."/>
            <person name="Xin Y.-H."/>
        </authorList>
    </citation>
    <scope>NUCLEOTIDE SEQUENCE [LARGE SCALE GENOMIC DNA]</scope>
    <source>
        <strain evidence="2 3">RB1R5</strain>
    </source>
</reference>
<proteinExistence type="predicted"/>